<keyword evidence="4 6" id="KW-1133">Transmembrane helix</keyword>
<dbReference type="PANTHER" id="PTHR30482:SF10">
    <property type="entry name" value="HIGH-AFFINITY BRANCHED-CHAIN AMINO ACID TRANSPORT PROTEIN BRAE"/>
    <property type="match status" value="1"/>
</dbReference>
<organism evidence="7 8">
    <name type="scientific">Sumerlaea chitinivorans</name>
    <dbReference type="NCBI Taxonomy" id="2250252"/>
    <lineage>
        <taxon>Bacteria</taxon>
        <taxon>Candidatus Sumerlaeota</taxon>
        <taxon>Candidatus Sumerlaeia</taxon>
        <taxon>Candidatus Sumerlaeales</taxon>
        <taxon>Candidatus Sumerlaeaceae</taxon>
        <taxon>Candidatus Sumerlaea</taxon>
    </lineage>
</organism>
<feature type="transmembrane region" description="Helical" evidence="6">
    <location>
        <begin position="44"/>
        <end position="64"/>
    </location>
</feature>
<dbReference type="EMBL" id="CP030759">
    <property type="protein sequence ID" value="AXA36895.1"/>
    <property type="molecule type" value="Genomic_DNA"/>
</dbReference>
<dbReference type="GO" id="GO:0005886">
    <property type="term" value="C:plasma membrane"/>
    <property type="evidence" value="ECO:0007669"/>
    <property type="project" value="UniProtKB-SubCell"/>
</dbReference>
<dbReference type="KEGG" id="schv:BRCON_2118"/>
<feature type="transmembrane region" description="Helical" evidence="6">
    <location>
        <begin position="126"/>
        <end position="146"/>
    </location>
</feature>
<dbReference type="GO" id="GO:0015658">
    <property type="term" value="F:branched-chain amino acid transmembrane transporter activity"/>
    <property type="evidence" value="ECO:0007669"/>
    <property type="project" value="InterPro"/>
</dbReference>
<evidence type="ECO:0000256" key="4">
    <source>
        <dbReference type="ARBA" id="ARBA00022989"/>
    </source>
</evidence>
<keyword evidence="5 6" id="KW-0472">Membrane</keyword>
<dbReference type="PANTHER" id="PTHR30482">
    <property type="entry name" value="HIGH-AFFINITY BRANCHED-CHAIN AMINO ACID TRANSPORT SYSTEM PERMEASE"/>
    <property type="match status" value="1"/>
</dbReference>
<dbReference type="PROSITE" id="PS51257">
    <property type="entry name" value="PROKAR_LIPOPROTEIN"/>
    <property type="match status" value="1"/>
</dbReference>
<dbReference type="Proteomes" id="UP000262583">
    <property type="component" value="Chromosome"/>
</dbReference>
<dbReference type="Pfam" id="PF02653">
    <property type="entry name" value="BPD_transp_2"/>
    <property type="match status" value="1"/>
</dbReference>
<evidence type="ECO:0000256" key="1">
    <source>
        <dbReference type="ARBA" id="ARBA00004651"/>
    </source>
</evidence>
<protein>
    <submittedName>
        <fullName evidence="7">Branched-chain amino acid transport system permease protein LivM</fullName>
    </submittedName>
</protein>
<dbReference type="CDD" id="cd06581">
    <property type="entry name" value="TM_PBP1_LivM_like"/>
    <property type="match status" value="1"/>
</dbReference>
<keyword evidence="2" id="KW-1003">Cell membrane</keyword>
<feature type="transmembrane region" description="Helical" evidence="6">
    <location>
        <begin position="97"/>
        <end position="120"/>
    </location>
</feature>
<dbReference type="InterPro" id="IPR001851">
    <property type="entry name" value="ABC_transp_permease"/>
</dbReference>
<evidence type="ECO:0000256" key="6">
    <source>
        <dbReference type="SAM" id="Phobius"/>
    </source>
</evidence>
<feature type="transmembrane region" description="Helical" evidence="6">
    <location>
        <begin position="191"/>
        <end position="210"/>
    </location>
</feature>
<evidence type="ECO:0000313" key="7">
    <source>
        <dbReference type="EMBL" id="AXA36895.1"/>
    </source>
</evidence>
<proteinExistence type="predicted"/>
<keyword evidence="3 6" id="KW-0812">Transmembrane</keyword>
<feature type="transmembrane region" description="Helical" evidence="6">
    <location>
        <begin position="242"/>
        <end position="263"/>
    </location>
</feature>
<reference evidence="7 8" key="1">
    <citation type="submission" date="2018-05" db="EMBL/GenBank/DDBJ databases">
        <title>A metagenomic window into the 2 km-deep terrestrial subsurface aquifer revealed taxonomically and functionally diverse microbial community comprising novel uncultured bacterial lineages.</title>
        <authorList>
            <person name="Kadnikov V.V."/>
            <person name="Mardanov A.V."/>
            <person name="Beletsky A.V."/>
            <person name="Banks D."/>
            <person name="Pimenov N.V."/>
            <person name="Frank Y.A."/>
            <person name="Karnachuk O.V."/>
            <person name="Ravin N.V."/>
        </authorList>
    </citation>
    <scope>NUCLEOTIDE SEQUENCE [LARGE SCALE GENOMIC DNA]</scope>
    <source>
        <strain evidence="7">BY</strain>
    </source>
</reference>
<feature type="transmembrane region" description="Helical" evidence="6">
    <location>
        <begin position="275"/>
        <end position="303"/>
    </location>
</feature>
<name>A0A2Z4Y8Z9_SUMC1</name>
<evidence type="ECO:0000256" key="5">
    <source>
        <dbReference type="ARBA" id="ARBA00023136"/>
    </source>
</evidence>
<accession>A0A2Z4Y8Z9</accession>
<dbReference type="InterPro" id="IPR043428">
    <property type="entry name" value="LivM-like"/>
</dbReference>
<comment type="subcellular location">
    <subcellularLocation>
        <location evidence="1">Cell membrane</location>
        <topology evidence="1">Multi-pass membrane protein</topology>
    </subcellularLocation>
</comment>
<sequence>MSDWSGKTSPRTRRLLATIAYIAFACALPWLLRAGFGAESLPETLNIAILCGIGAIAALGLNIIVGYCGLLNLGFAGFMLIGAYTAGILMKQFGWSFWLAAPAAMLHGAMWGIVLGLPTLRLVGDYFAIVTFGFSELVIMIAKNWVAITRGPRGYPDIPRPTLDFSWLAPLLGTDPKRLIYQFSIIDRAGYWYLVAALLGITLFVSSRLVRSRLGRAWLAIREDEVAAEACGINAMWFKTQAFALSAAFGALAGATQAAYFTLADYRNYEFMTSVYVLCYVVLGGMGTVIGPVVGATVLVALAELLRKSPAVYLSPLFAWWPKAEQALLSLPWVPDMRLILYGVILILMIRFRPEGIFPSRSRARELHHRYAPGEEDGLSFYYLHTR</sequence>
<feature type="transmembrane region" description="Helical" evidence="6">
    <location>
        <begin position="70"/>
        <end position="90"/>
    </location>
</feature>
<evidence type="ECO:0000256" key="3">
    <source>
        <dbReference type="ARBA" id="ARBA00022692"/>
    </source>
</evidence>
<dbReference type="AlphaFoldDB" id="A0A2Z4Y8Z9"/>
<gene>
    <name evidence="7" type="ORF">BRCON_2118</name>
</gene>
<evidence type="ECO:0000313" key="8">
    <source>
        <dbReference type="Proteomes" id="UP000262583"/>
    </source>
</evidence>
<evidence type="ECO:0000256" key="2">
    <source>
        <dbReference type="ARBA" id="ARBA00022475"/>
    </source>
</evidence>
<feature type="transmembrane region" description="Helical" evidence="6">
    <location>
        <begin position="15"/>
        <end position="32"/>
    </location>
</feature>